<evidence type="ECO:0000256" key="1">
    <source>
        <dbReference type="SAM" id="MobiDB-lite"/>
    </source>
</evidence>
<dbReference type="GeneID" id="25918700"/>
<organism evidence="2 3">
    <name type="scientific">Sphaeroforma arctica JP610</name>
    <dbReference type="NCBI Taxonomy" id="667725"/>
    <lineage>
        <taxon>Eukaryota</taxon>
        <taxon>Ichthyosporea</taxon>
        <taxon>Ichthyophonida</taxon>
        <taxon>Sphaeroforma</taxon>
    </lineage>
</organism>
<evidence type="ECO:0000313" key="3">
    <source>
        <dbReference type="Proteomes" id="UP000054560"/>
    </source>
</evidence>
<dbReference type="RefSeq" id="XP_014143197.1">
    <property type="nucleotide sequence ID" value="XM_014287722.1"/>
</dbReference>
<evidence type="ECO:0000313" key="2">
    <source>
        <dbReference type="EMBL" id="KNC69295.1"/>
    </source>
</evidence>
<feature type="non-terminal residue" evidence="2">
    <location>
        <position position="1"/>
    </location>
</feature>
<protein>
    <submittedName>
        <fullName evidence="2">Uncharacterized protein</fullName>
    </submittedName>
</protein>
<sequence>GIEKSIPSSQPQSGTNPKASSHTAPAKKKSLFALDFEKRRANAMGQGVVHSGRFVYMHRRLVD</sequence>
<name>A0A0L0EY01_9EUKA</name>
<dbReference type="EMBL" id="KQ256022">
    <property type="protein sequence ID" value="KNC69295.1"/>
    <property type="molecule type" value="Genomic_DNA"/>
</dbReference>
<dbReference type="AlphaFoldDB" id="A0A0L0EY01"/>
<gene>
    <name evidence="2" type="ORF">SARC_18196</name>
</gene>
<proteinExistence type="predicted"/>
<feature type="region of interest" description="Disordered" evidence="1">
    <location>
        <begin position="1"/>
        <end position="27"/>
    </location>
</feature>
<keyword evidence="3" id="KW-1185">Reference proteome</keyword>
<accession>A0A0L0EY01</accession>
<dbReference type="Proteomes" id="UP000054560">
    <property type="component" value="Unassembled WGS sequence"/>
</dbReference>
<feature type="compositionally biased region" description="Polar residues" evidence="1">
    <location>
        <begin position="1"/>
        <end position="23"/>
    </location>
</feature>
<reference evidence="2 3" key="1">
    <citation type="submission" date="2011-02" db="EMBL/GenBank/DDBJ databases">
        <title>The Genome Sequence of Sphaeroforma arctica JP610.</title>
        <authorList>
            <consortium name="The Broad Institute Genome Sequencing Platform"/>
            <person name="Russ C."/>
            <person name="Cuomo C."/>
            <person name="Young S.K."/>
            <person name="Zeng Q."/>
            <person name="Gargeya S."/>
            <person name="Alvarado L."/>
            <person name="Berlin A."/>
            <person name="Chapman S.B."/>
            <person name="Chen Z."/>
            <person name="Freedman E."/>
            <person name="Gellesch M."/>
            <person name="Goldberg J."/>
            <person name="Griggs A."/>
            <person name="Gujja S."/>
            <person name="Heilman E."/>
            <person name="Heiman D."/>
            <person name="Howarth C."/>
            <person name="Mehta T."/>
            <person name="Neiman D."/>
            <person name="Pearson M."/>
            <person name="Roberts A."/>
            <person name="Saif S."/>
            <person name="Shea T."/>
            <person name="Shenoy N."/>
            <person name="Sisk P."/>
            <person name="Stolte C."/>
            <person name="Sykes S."/>
            <person name="White J."/>
            <person name="Yandava C."/>
            <person name="Burger G."/>
            <person name="Gray M.W."/>
            <person name="Holland P.W.H."/>
            <person name="King N."/>
            <person name="Lang F.B.F."/>
            <person name="Roger A.J."/>
            <person name="Ruiz-Trillo I."/>
            <person name="Haas B."/>
            <person name="Nusbaum C."/>
            <person name="Birren B."/>
        </authorList>
    </citation>
    <scope>NUCLEOTIDE SEQUENCE [LARGE SCALE GENOMIC DNA]</scope>
    <source>
        <strain evidence="2 3">JP610</strain>
    </source>
</reference>